<evidence type="ECO:0000256" key="3">
    <source>
        <dbReference type="ARBA" id="ARBA00023136"/>
    </source>
</evidence>
<evidence type="ECO:0000256" key="2">
    <source>
        <dbReference type="ARBA" id="ARBA00022527"/>
    </source>
</evidence>
<keyword evidence="7" id="KW-0418">Kinase</keyword>
<dbReference type="GO" id="GO:0004674">
    <property type="term" value="F:protein serine/threonine kinase activity"/>
    <property type="evidence" value="ECO:0007669"/>
    <property type="project" value="UniProtKB-KW"/>
</dbReference>
<gene>
    <name evidence="7" type="ORF">CDL12_07941</name>
</gene>
<evidence type="ECO:0000259" key="6">
    <source>
        <dbReference type="PROSITE" id="PS50011"/>
    </source>
</evidence>
<dbReference type="SUPFAM" id="SSF56112">
    <property type="entry name" value="Protein kinase-like (PK-like)"/>
    <property type="match status" value="1"/>
</dbReference>
<name>A0A2G9HPM1_9LAMI</name>
<proteinExistence type="predicted"/>
<dbReference type="InterPro" id="IPR011009">
    <property type="entry name" value="Kinase-like_dom_sf"/>
</dbReference>
<organism evidence="7 8">
    <name type="scientific">Handroanthus impetiginosus</name>
    <dbReference type="NCBI Taxonomy" id="429701"/>
    <lineage>
        <taxon>Eukaryota</taxon>
        <taxon>Viridiplantae</taxon>
        <taxon>Streptophyta</taxon>
        <taxon>Embryophyta</taxon>
        <taxon>Tracheophyta</taxon>
        <taxon>Spermatophyta</taxon>
        <taxon>Magnoliopsida</taxon>
        <taxon>eudicotyledons</taxon>
        <taxon>Gunneridae</taxon>
        <taxon>Pentapetalae</taxon>
        <taxon>asterids</taxon>
        <taxon>lamiids</taxon>
        <taxon>Lamiales</taxon>
        <taxon>Bignoniaceae</taxon>
        <taxon>Crescentiina</taxon>
        <taxon>Tabebuia alliance</taxon>
        <taxon>Handroanthus</taxon>
    </lineage>
</organism>
<keyword evidence="3" id="KW-0472">Membrane</keyword>
<evidence type="ECO:0000313" key="8">
    <source>
        <dbReference type="Proteomes" id="UP000231279"/>
    </source>
</evidence>
<dbReference type="Gene3D" id="3.30.200.20">
    <property type="entry name" value="Phosphorylase Kinase, domain 1"/>
    <property type="match status" value="1"/>
</dbReference>
<dbReference type="STRING" id="429701.A0A2G9HPM1"/>
<evidence type="ECO:0000256" key="1">
    <source>
        <dbReference type="ARBA" id="ARBA00004193"/>
    </source>
</evidence>
<evidence type="ECO:0000313" key="7">
    <source>
        <dbReference type="EMBL" id="PIN19393.1"/>
    </source>
</evidence>
<feature type="compositionally biased region" description="Polar residues" evidence="5">
    <location>
        <begin position="19"/>
        <end position="37"/>
    </location>
</feature>
<dbReference type="PANTHER" id="PTHR47985:SF81">
    <property type="entry name" value="SERINE_THREONINE-PROTEIN KINASE CDL1-LIKE"/>
    <property type="match status" value="1"/>
</dbReference>
<feature type="domain" description="Protein kinase" evidence="6">
    <location>
        <begin position="108"/>
        <end position="377"/>
    </location>
</feature>
<dbReference type="PROSITE" id="PS50011">
    <property type="entry name" value="PROTEIN_KINASE_DOM"/>
    <property type="match status" value="1"/>
</dbReference>
<protein>
    <submittedName>
        <fullName evidence="7">Serine/threonine protein kinase</fullName>
        <ecNumber evidence="7">2.7.11.1</ecNumber>
    </submittedName>
</protein>
<dbReference type="InterPro" id="IPR000719">
    <property type="entry name" value="Prot_kinase_dom"/>
</dbReference>
<keyword evidence="4" id="KW-0449">Lipoprotein</keyword>
<dbReference type="OrthoDB" id="909997at2759"/>
<dbReference type="Proteomes" id="UP000231279">
    <property type="component" value="Unassembled WGS sequence"/>
</dbReference>
<dbReference type="Gene3D" id="1.10.510.10">
    <property type="entry name" value="Transferase(Phosphotransferase) domain 1"/>
    <property type="match status" value="1"/>
</dbReference>
<dbReference type="GO" id="GO:0005524">
    <property type="term" value="F:ATP binding"/>
    <property type="evidence" value="ECO:0007669"/>
    <property type="project" value="InterPro"/>
</dbReference>
<feature type="region of interest" description="Disordered" evidence="5">
    <location>
        <begin position="383"/>
        <end position="408"/>
    </location>
</feature>
<accession>A0A2G9HPM1</accession>
<keyword evidence="7" id="KW-0808">Transferase</keyword>
<evidence type="ECO:0000256" key="4">
    <source>
        <dbReference type="ARBA" id="ARBA00023288"/>
    </source>
</evidence>
<dbReference type="PANTHER" id="PTHR47985">
    <property type="entry name" value="OS07G0668900 PROTEIN"/>
    <property type="match status" value="1"/>
</dbReference>
<dbReference type="GO" id="GO:0005886">
    <property type="term" value="C:plasma membrane"/>
    <property type="evidence" value="ECO:0007669"/>
    <property type="project" value="UniProtKB-SubCell"/>
</dbReference>
<sequence length="408" mass="44653">MGLFSCFGGKCFKIKSSNRDQSTAAPVQEGAPNQEQRNVAPRASDREQRNVPRSGGTSHGSDIAGTSRGSNFAGTSPGPSSGGPSPTVPGNELRLFSYDQLSDATNNFSSESLIAQGDCGTVFKGTLQETGQLIAVKKLNHRGEQVKGVELDMHSHLRHPNIINLIGYCIEGYNSIVVYEFMPRGSLQHCLHDHSPGMEPLEWNTRMEIAFGVAKVMDYLHSQPDAPIIFRNLKSSNVLLGRGFQPKLSDFGLAKLGPEPEDDRLHVSTMIVGNPGYWAPEYMTGTITMMTDVYSFGVLLLEIVTGERASQGRHRLVDTVQPRLREGNAVRIADPRLRGQFPVSMLDKAVEWALVCTRNDSYSRPTMKEVMMVMDHLRSVKYNPNEGTSNAAGRLLDGPGETSSSRAN</sequence>
<dbReference type="Pfam" id="PF00069">
    <property type="entry name" value="Pkinase"/>
    <property type="match status" value="1"/>
</dbReference>
<dbReference type="EC" id="2.7.11.1" evidence="7"/>
<comment type="subcellular location">
    <subcellularLocation>
        <location evidence="1">Cell membrane</location>
        <topology evidence="1">Lipid-anchor</topology>
    </subcellularLocation>
</comment>
<feature type="region of interest" description="Disordered" evidence="5">
    <location>
        <begin position="17"/>
        <end position="92"/>
    </location>
</feature>
<dbReference type="EMBL" id="NKXS01001285">
    <property type="protein sequence ID" value="PIN19393.1"/>
    <property type="molecule type" value="Genomic_DNA"/>
</dbReference>
<keyword evidence="2 7" id="KW-0723">Serine/threonine-protein kinase</keyword>
<comment type="caution">
    <text evidence="7">The sequence shown here is derived from an EMBL/GenBank/DDBJ whole genome shotgun (WGS) entry which is preliminary data.</text>
</comment>
<reference evidence="8" key="1">
    <citation type="journal article" date="2018" name="Gigascience">
        <title>Genome assembly of the Pink Ipe (Handroanthus impetiginosus, Bignoniaceae), a highly valued, ecologically keystone Neotropical timber forest tree.</title>
        <authorList>
            <person name="Silva-Junior O.B."/>
            <person name="Grattapaglia D."/>
            <person name="Novaes E."/>
            <person name="Collevatti R.G."/>
        </authorList>
    </citation>
    <scope>NUCLEOTIDE SEQUENCE [LARGE SCALE GENOMIC DNA]</scope>
    <source>
        <strain evidence="8">cv. UFG-1</strain>
    </source>
</reference>
<keyword evidence="8" id="KW-1185">Reference proteome</keyword>
<dbReference type="AlphaFoldDB" id="A0A2G9HPM1"/>
<evidence type="ECO:0000256" key="5">
    <source>
        <dbReference type="SAM" id="MobiDB-lite"/>
    </source>
</evidence>
<feature type="compositionally biased region" description="Low complexity" evidence="5">
    <location>
        <begin position="74"/>
        <end position="90"/>
    </location>
</feature>